<name>A5U5C3_MYCTA</name>
<dbReference type="AlphaFoldDB" id="A5U5C3"/>
<protein>
    <submittedName>
        <fullName evidence="2">Uncharacterized protein</fullName>
    </submittedName>
</protein>
<dbReference type="Proteomes" id="UP000001988">
    <property type="component" value="Chromosome"/>
</dbReference>
<keyword evidence="3" id="KW-1185">Reference proteome</keyword>
<accession>A5U5C3</accession>
<reference evidence="2 3" key="1">
    <citation type="journal article" date="2008" name="PLoS ONE">
        <title>Genetic basis of virulence attenuation revealed by comparative genomic analysis of Mycobacterium tuberculosis strain H37Ra versus H37Rv.</title>
        <authorList>
            <person name="Zheng H."/>
            <person name="Lu L."/>
            <person name="Wang B."/>
            <person name="Pu S."/>
            <person name="Zhang X."/>
            <person name="Zhu G."/>
            <person name="Shi W."/>
            <person name="Zhang L."/>
            <person name="Wang H."/>
            <person name="Wang S."/>
            <person name="Zhao G."/>
            <person name="Zhang Y."/>
        </authorList>
    </citation>
    <scope>NUCLEOTIDE SEQUENCE [LARGE SCALE GENOMIC DNA]</scope>
    <source>
        <strain evidence="3">ATCC 25177 / H37Ra</strain>
    </source>
</reference>
<feature type="compositionally biased region" description="Basic and acidic residues" evidence="1">
    <location>
        <begin position="25"/>
        <end position="34"/>
    </location>
</feature>
<evidence type="ECO:0000256" key="1">
    <source>
        <dbReference type="SAM" id="MobiDB-lite"/>
    </source>
</evidence>
<proteinExistence type="predicted"/>
<dbReference type="KEGG" id="mra:MRA_2454"/>
<feature type="region of interest" description="Disordered" evidence="1">
    <location>
        <begin position="25"/>
        <end position="45"/>
    </location>
</feature>
<evidence type="ECO:0000313" key="2">
    <source>
        <dbReference type="EMBL" id="ABQ74223.1"/>
    </source>
</evidence>
<sequence>MTVAPDQLADNPGKTLVGLLAAAERAKHQTDSSRRAGATNRASSSRLRVVSTAAAVCGISVTPSPPVTHCTTVASHTARVLGSIERLVA</sequence>
<dbReference type="HOGENOM" id="CLU_2356747_0_0_11"/>
<evidence type="ECO:0000313" key="3">
    <source>
        <dbReference type="Proteomes" id="UP000001988"/>
    </source>
</evidence>
<dbReference type="EMBL" id="CP000611">
    <property type="protein sequence ID" value="ABQ74223.1"/>
    <property type="molecule type" value="Genomic_DNA"/>
</dbReference>
<organism evidence="2 3">
    <name type="scientific">Mycobacterium tuberculosis (strain ATCC 25177 / H37Ra)</name>
    <dbReference type="NCBI Taxonomy" id="419947"/>
    <lineage>
        <taxon>Bacteria</taxon>
        <taxon>Bacillati</taxon>
        <taxon>Actinomycetota</taxon>
        <taxon>Actinomycetes</taxon>
        <taxon>Mycobacteriales</taxon>
        <taxon>Mycobacteriaceae</taxon>
        <taxon>Mycobacterium</taxon>
        <taxon>Mycobacterium tuberculosis complex</taxon>
    </lineage>
</organism>
<gene>
    <name evidence="2" type="ordered locus">MRA_2454</name>
</gene>